<dbReference type="Proteomes" id="UP001354931">
    <property type="component" value="Unassembled WGS sequence"/>
</dbReference>
<name>A0ABU6F0Q2_9ACTN</name>
<feature type="compositionally biased region" description="Basic and acidic residues" evidence="1">
    <location>
        <begin position="45"/>
        <end position="57"/>
    </location>
</feature>
<evidence type="ECO:0000313" key="3">
    <source>
        <dbReference type="EMBL" id="MEB8337580.1"/>
    </source>
</evidence>
<feature type="region of interest" description="Disordered" evidence="1">
    <location>
        <begin position="346"/>
        <end position="365"/>
    </location>
</feature>
<feature type="transmembrane region" description="Helical" evidence="2">
    <location>
        <begin position="70"/>
        <end position="89"/>
    </location>
</feature>
<evidence type="ECO:0000256" key="2">
    <source>
        <dbReference type="SAM" id="Phobius"/>
    </source>
</evidence>
<keyword evidence="2" id="KW-0812">Transmembrane</keyword>
<keyword evidence="2" id="KW-0472">Membrane</keyword>
<feature type="compositionally biased region" description="Basic and acidic residues" evidence="1">
    <location>
        <begin position="346"/>
        <end position="359"/>
    </location>
</feature>
<evidence type="ECO:0000256" key="1">
    <source>
        <dbReference type="SAM" id="MobiDB-lite"/>
    </source>
</evidence>
<keyword evidence="4" id="KW-1185">Reference proteome</keyword>
<organism evidence="3 4">
    <name type="scientific">Streptomyces endophyticus</name>
    <dbReference type="NCBI Taxonomy" id="714166"/>
    <lineage>
        <taxon>Bacteria</taxon>
        <taxon>Bacillati</taxon>
        <taxon>Actinomycetota</taxon>
        <taxon>Actinomycetes</taxon>
        <taxon>Kitasatosporales</taxon>
        <taxon>Streptomycetaceae</taxon>
        <taxon>Streptomyces</taxon>
    </lineage>
</organism>
<feature type="compositionally biased region" description="Basic and acidic residues" evidence="1">
    <location>
        <begin position="18"/>
        <end position="37"/>
    </location>
</feature>
<feature type="region of interest" description="Disordered" evidence="1">
    <location>
        <begin position="108"/>
        <end position="138"/>
    </location>
</feature>
<accession>A0ABU6F0Q2</accession>
<comment type="caution">
    <text evidence="3">The sequence shown here is derived from an EMBL/GenBank/DDBJ whole genome shotgun (WGS) entry which is preliminary data.</text>
</comment>
<feature type="region of interest" description="Disordered" evidence="1">
    <location>
        <begin position="1"/>
        <end position="65"/>
    </location>
</feature>
<evidence type="ECO:0000313" key="4">
    <source>
        <dbReference type="Proteomes" id="UP001354931"/>
    </source>
</evidence>
<dbReference type="RefSeq" id="WP_326015254.1">
    <property type="nucleotide sequence ID" value="NZ_JAOZYC010000057.1"/>
</dbReference>
<reference evidence="3 4" key="1">
    <citation type="submission" date="2022-10" db="EMBL/GenBank/DDBJ databases">
        <authorList>
            <person name="Xie J."/>
            <person name="Shen N."/>
        </authorList>
    </citation>
    <scope>NUCLEOTIDE SEQUENCE [LARGE SCALE GENOMIC DNA]</scope>
    <source>
        <strain evidence="3 4">YIM65594</strain>
    </source>
</reference>
<keyword evidence="2" id="KW-1133">Transmembrane helix</keyword>
<gene>
    <name evidence="3" type="ORF">OKJ99_08640</name>
</gene>
<feature type="compositionally biased region" description="Low complexity" evidence="1">
    <location>
        <begin position="1"/>
        <end position="12"/>
    </location>
</feature>
<dbReference type="EMBL" id="JAOZYC010000057">
    <property type="protein sequence ID" value="MEB8337580.1"/>
    <property type="molecule type" value="Genomic_DNA"/>
</dbReference>
<protein>
    <submittedName>
        <fullName evidence="3">Uncharacterized protein</fullName>
    </submittedName>
</protein>
<sequence length="365" mass="39515">MNSGGDHGSSSLSDEDWERFLQESEDGVRDAPKEPSARARMVTRRLREEDARPEPWRSHQPPRPRRRTGWYALGLVAALAVVVVALAPGRVPDWFTGDSGAATPLAAETARPTAPPPGEAAARPTLDEPFRGSPAARWASGTAGITLPAARATGWMSRTQVARALERSRDFLAASSLDPGVLRGEHPSEAIALINPHQPKERSFLDRSLSRPSEKYNPLVLFSRFDTLKAELVGDVVKTRGRVTYGEGDKGALRVTTDVTYVYPVMSPEAGDDRVTRVIVRREVVMNWPDPARVITEPGTFSVVSNRVDTTNAGCDTYTGYLTPSFAADLGSGDGAVVDPYDRSTAMDERAEAAGDERCGTATRS</sequence>
<proteinExistence type="predicted"/>